<dbReference type="PANTHER" id="PTHR38697:SF1">
    <property type="entry name" value="NUCLEAR PORE COMPLEX PROTEIN SIMILAR TO S. CEREVISIAE NUP2 (EUROFUNG)"/>
    <property type="match status" value="1"/>
</dbReference>
<organism evidence="2 3">
    <name type="scientific">Gnathostoma spinigerum</name>
    <dbReference type="NCBI Taxonomy" id="75299"/>
    <lineage>
        <taxon>Eukaryota</taxon>
        <taxon>Metazoa</taxon>
        <taxon>Ecdysozoa</taxon>
        <taxon>Nematoda</taxon>
        <taxon>Chromadorea</taxon>
        <taxon>Rhabditida</taxon>
        <taxon>Spirurina</taxon>
        <taxon>Gnathostomatomorpha</taxon>
        <taxon>Gnathostomatoidea</taxon>
        <taxon>Gnathostomatidae</taxon>
        <taxon>Gnathostoma</taxon>
    </lineage>
</organism>
<protein>
    <recommendedName>
        <fullName evidence="4">RanBD1 domain-containing protein</fullName>
    </recommendedName>
</protein>
<dbReference type="InterPro" id="IPR053074">
    <property type="entry name" value="NPC_Nucleoporin"/>
</dbReference>
<proteinExistence type="predicted"/>
<evidence type="ECO:0008006" key="4">
    <source>
        <dbReference type="Google" id="ProtNLM"/>
    </source>
</evidence>
<gene>
    <name evidence="2" type="ORF">AB6A40_007400</name>
</gene>
<reference evidence="2 3" key="1">
    <citation type="submission" date="2024-08" db="EMBL/GenBank/DDBJ databases">
        <title>Gnathostoma spinigerum genome.</title>
        <authorList>
            <person name="Gonzalez-Bertolin B."/>
            <person name="Monzon S."/>
            <person name="Zaballos A."/>
            <person name="Jimenez P."/>
            <person name="Dekumyoy P."/>
            <person name="Varona S."/>
            <person name="Cuesta I."/>
            <person name="Sumanam S."/>
            <person name="Adisakwattana P."/>
            <person name="Gasser R.B."/>
            <person name="Hernandez-Gonzalez A."/>
            <person name="Young N.D."/>
            <person name="Perteguer M.J."/>
        </authorList>
    </citation>
    <scope>NUCLEOTIDE SEQUENCE [LARGE SCALE GENOMIC DNA]</scope>
    <source>
        <strain evidence="2">AL3</strain>
        <tissue evidence="2">Liver</tissue>
    </source>
</reference>
<dbReference type="CDD" id="cd13170">
    <property type="entry name" value="RanBD_NUP50"/>
    <property type="match status" value="1"/>
</dbReference>
<evidence type="ECO:0000313" key="2">
    <source>
        <dbReference type="EMBL" id="MFH4980691.1"/>
    </source>
</evidence>
<feature type="compositionally biased region" description="Polar residues" evidence="1">
    <location>
        <begin position="377"/>
        <end position="392"/>
    </location>
</feature>
<evidence type="ECO:0000256" key="1">
    <source>
        <dbReference type="SAM" id="MobiDB-lite"/>
    </source>
</evidence>
<feature type="compositionally biased region" description="Polar residues" evidence="1">
    <location>
        <begin position="172"/>
        <end position="183"/>
    </location>
</feature>
<name>A0ABD6ELN6_9BILA</name>
<feature type="region of interest" description="Disordered" evidence="1">
    <location>
        <begin position="377"/>
        <end position="414"/>
    </location>
</feature>
<dbReference type="AlphaFoldDB" id="A0ABD6ELN6"/>
<feature type="compositionally biased region" description="Polar residues" evidence="1">
    <location>
        <begin position="216"/>
        <end position="232"/>
    </location>
</feature>
<feature type="compositionally biased region" description="Low complexity" evidence="1">
    <location>
        <begin position="336"/>
        <end position="347"/>
    </location>
</feature>
<dbReference type="PANTHER" id="PTHR38697">
    <property type="entry name" value="NUCLEAR PORE COMPLEX PROTEIN SIMILAR TO S. CEREVISIAE NUP2 (EUROFUNG)"/>
    <property type="match status" value="1"/>
</dbReference>
<comment type="caution">
    <text evidence="2">The sequence shown here is derived from an EMBL/GenBank/DDBJ whole genome shotgun (WGS) entry which is preliminary data.</text>
</comment>
<dbReference type="EMBL" id="JBGFUD010005935">
    <property type="protein sequence ID" value="MFH4980691.1"/>
    <property type="molecule type" value="Genomic_DNA"/>
</dbReference>
<sequence>MSSEYTRLFLEKLVLLNKAFLSAIEKCVREMPDYDLSPTVRDYLQHVEELDRIYGVQPAVDGQCSNSQTGNCKEPSRLWMNAAESDSSCPRDFGFVSNGTQSTKNQTERTKFSFTTHSEKMVENKKSRLEDSLNDSQKASMFSFGKNSKGIINPSTKTLSGFSSGEVGEISPANNVTVNSSAQDVPEAGSRRGTKRAKRGGGPLGGREEVIVRSSDGASSTVNATLSVSSSDGSKKWNPLLSFNKDGFSSAGKPLSTSTPLSDKEDMKKAAAMFWSQGKTQGKDEEGDEASPVLSGSPNPGAPSKSVDNTNKSADFTATSVSSLTPSSDNMDRTSQKSVVSPPSSKLTSEHTSGPIFPKVQMPNSTPLFTFGGFSKSSSNADNENNTASNAVKNFKPGNSSQGGSGEEKEEEYVPPQVDVVLQEEPDAIYSVKCSVFHLKEKNYEKMGVGFLHIKKGKDDGKNVLLIRAATTIGAIWVNVLIDDKVKCAKVDNVKVRISCISDGHPSTYLVRFPSAQDREKVENEIRQ</sequence>
<evidence type="ECO:0000313" key="3">
    <source>
        <dbReference type="Proteomes" id="UP001608902"/>
    </source>
</evidence>
<feature type="region of interest" description="Disordered" evidence="1">
    <location>
        <begin position="169"/>
        <end position="362"/>
    </location>
</feature>
<feature type="compositionally biased region" description="Polar residues" evidence="1">
    <location>
        <begin position="306"/>
        <end position="329"/>
    </location>
</feature>
<accession>A0ABD6ELN6</accession>
<dbReference type="InterPro" id="IPR011993">
    <property type="entry name" value="PH-like_dom_sf"/>
</dbReference>
<dbReference type="SUPFAM" id="SSF50729">
    <property type="entry name" value="PH domain-like"/>
    <property type="match status" value="1"/>
</dbReference>
<dbReference type="Gene3D" id="2.30.29.30">
    <property type="entry name" value="Pleckstrin-homology domain (PH domain)/Phosphotyrosine-binding domain (PTB)"/>
    <property type="match status" value="1"/>
</dbReference>
<dbReference type="Proteomes" id="UP001608902">
    <property type="component" value="Unassembled WGS sequence"/>
</dbReference>
<keyword evidence="3" id="KW-1185">Reference proteome</keyword>